<dbReference type="SUPFAM" id="SSF47113">
    <property type="entry name" value="Histone-fold"/>
    <property type="match status" value="1"/>
</dbReference>
<evidence type="ECO:0000256" key="3">
    <source>
        <dbReference type="ARBA" id="ARBA00023015"/>
    </source>
</evidence>
<dbReference type="InterPro" id="IPR045144">
    <property type="entry name" value="TAF4"/>
</dbReference>
<feature type="compositionally biased region" description="Basic and acidic residues" evidence="6">
    <location>
        <begin position="832"/>
        <end position="841"/>
    </location>
</feature>
<dbReference type="Gene3D" id="1.10.20.10">
    <property type="entry name" value="Histone, subunit A"/>
    <property type="match status" value="1"/>
</dbReference>
<dbReference type="PANTHER" id="PTHR15138">
    <property type="entry name" value="TRANSCRIPTION INITIATION FACTOR TFIID SUBUNIT 4"/>
    <property type="match status" value="1"/>
</dbReference>
<feature type="region of interest" description="Disordered" evidence="6">
    <location>
        <begin position="832"/>
        <end position="863"/>
    </location>
</feature>
<dbReference type="InterPro" id="IPR037249">
    <property type="entry name" value="TAFH/NHR1_dom_sf"/>
</dbReference>
<evidence type="ECO:0000313" key="8">
    <source>
        <dbReference type="EMBL" id="KAL3859934.1"/>
    </source>
</evidence>
<evidence type="ECO:0000313" key="9">
    <source>
        <dbReference type="Proteomes" id="UP001634394"/>
    </source>
</evidence>
<dbReference type="SUPFAM" id="SSF158553">
    <property type="entry name" value="TAFH domain-like"/>
    <property type="match status" value="1"/>
</dbReference>
<dbReference type="Pfam" id="PF05236">
    <property type="entry name" value="TAF4"/>
    <property type="match status" value="1"/>
</dbReference>
<evidence type="ECO:0000256" key="6">
    <source>
        <dbReference type="SAM" id="MobiDB-lite"/>
    </source>
</evidence>
<comment type="subcellular location">
    <subcellularLocation>
        <location evidence="1">Nucleus</location>
    </subcellularLocation>
</comment>
<dbReference type="FunFam" id="1.10.20.10:FF:000015">
    <property type="entry name" value="Transcription initiation factor TFIID subunit 4B"/>
    <property type="match status" value="1"/>
</dbReference>
<feature type="region of interest" description="Disordered" evidence="6">
    <location>
        <begin position="891"/>
        <end position="919"/>
    </location>
</feature>
<organism evidence="8 9">
    <name type="scientific">Sinanodonta woodiana</name>
    <name type="common">Chinese pond mussel</name>
    <name type="synonym">Anodonta woodiana</name>
    <dbReference type="NCBI Taxonomy" id="1069815"/>
    <lineage>
        <taxon>Eukaryota</taxon>
        <taxon>Metazoa</taxon>
        <taxon>Spiralia</taxon>
        <taxon>Lophotrochozoa</taxon>
        <taxon>Mollusca</taxon>
        <taxon>Bivalvia</taxon>
        <taxon>Autobranchia</taxon>
        <taxon>Heteroconchia</taxon>
        <taxon>Palaeoheterodonta</taxon>
        <taxon>Unionida</taxon>
        <taxon>Unionoidea</taxon>
        <taxon>Unionidae</taxon>
        <taxon>Unioninae</taxon>
        <taxon>Sinanodonta</taxon>
    </lineage>
</organism>
<feature type="compositionally biased region" description="Polar residues" evidence="6">
    <location>
        <begin position="897"/>
        <end position="912"/>
    </location>
</feature>
<dbReference type="Proteomes" id="UP001634394">
    <property type="component" value="Unassembled WGS sequence"/>
</dbReference>
<protein>
    <recommendedName>
        <fullName evidence="7">TAFH domain-containing protein</fullName>
    </recommendedName>
</protein>
<comment type="caution">
    <text evidence="8">The sequence shown here is derived from an EMBL/GenBank/DDBJ whole genome shotgun (WGS) entry which is preliminary data.</text>
</comment>
<dbReference type="GO" id="GO:0006366">
    <property type="term" value="P:transcription by RNA polymerase II"/>
    <property type="evidence" value="ECO:0007669"/>
    <property type="project" value="UniProtKB-ARBA"/>
</dbReference>
<evidence type="ECO:0000259" key="7">
    <source>
        <dbReference type="PROSITE" id="PS51119"/>
    </source>
</evidence>
<feature type="region of interest" description="Disordered" evidence="6">
    <location>
        <begin position="682"/>
        <end position="703"/>
    </location>
</feature>
<accession>A0ABD3VEC2</accession>
<keyword evidence="5" id="KW-0539">Nucleus</keyword>
<feature type="domain" description="TAFH" evidence="7">
    <location>
        <begin position="515"/>
        <end position="610"/>
    </location>
</feature>
<sequence>MAAANPLEDLLSTPIDESAVSALVGSLETRLASPTNKDPSQSLSELSVNSNHINTTHSQAACTETANIKSGQFTNSPTVNNLSSNAKACVGGNQVLSNNSFINSHSSINANALLHTNVNSRTDGKVPNATHAIRIVTHATNSNNQITTSPFNSNYLATVCSSSSSSQQPSYVQNASVLQHNFVNSNPSQSLTTTTDSLGQKMMIKHEVGGLVKREVASPAPQQSYIIKQEAPNSQFKIEAQNVQFVQNSGVGKPVHSGVASASQTLTQKTNVHIVHNTGMKGAGANPGVITVRTQPQMTVVRPQVVTSQIVTLASSTMGTPVTQGKVQARIAAAPVRIGSSQQPQINIAPRPGTATSTITLPSGLVPQGTMLMKNEQGQLVIVQHSAIQHQATTSATVMPSSTTGQKIQYVRPPMSQSQPQRLPGQLVTIQQQPHSQPQTVVRQAVHSPVVVARPQVSAASTAQVPLQAVVRTVAPGVTATIGQPQQIGTPGTTHIAPTGATTTTASYQQQIQMLENVKKCKNFLSTLIKLASSQPEAIVRNVRDLIQGLIDGKVEPEVFTEKLQKELKSSPQPYLVPFIKKSLPLLRQSLISNKMTIEGVRAPPISVLQQTQIGSIQPISPAPQVGQVMAQQNRLQVHLPLKTVQGQNAVIGLPKAVMAKGQPGGNIPSMVNALHSQIIQTKPHESPGGSSHKEKKKYDSLKDDDDINDVATMGGVNLTEETKNILATNADFIGTQIRSCKDECFLFHGSLYSKISAIAKKKGIDEVSTDVLNIVSHATQERLRYFVERLSTIAEHRSEIYKINDKFEPSSDVRAQLKFLEELDHLEKKRHEEQEKEMLRRAAKSRSKHEDPEQLKLKQKAKELQQAELEEVRQRDANLAALAAIGPRKKRKLDTGDTSQGGAVGTSTHNGLGSAPNRSVLRPRIKRVNLRDVIFLMEQERTLDKSLLLYKSFLK</sequence>
<dbReference type="GO" id="GO:0005634">
    <property type="term" value="C:nucleus"/>
    <property type="evidence" value="ECO:0007669"/>
    <property type="project" value="UniProtKB-SubCell"/>
</dbReference>
<dbReference type="InterPro" id="IPR009072">
    <property type="entry name" value="Histone-fold"/>
</dbReference>
<keyword evidence="3" id="KW-0805">Transcription regulation</keyword>
<keyword evidence="9" id="KW-1185">Reference proteome</keyword>
<dbReference type="SMART" id="SM00549">
    <property type="entry name" value="TAFH"/>
    <property type="match status" value="1"/>
</dbReference>
<dbReference type="PROSITE" id="PS51119">
    <property type="entry name" value="TAFH"/>
    <property type="match status" value="1"/>
</dbReference>
<dbReference type="PANTHER" id="PTHR15138:SF14">
    <property type="entry name" value="TRANSCRIPTION INITIATION FACTOR TFIID SUBUNIT 4"/>
    <property type="match status" value="1"/>
</dbReference>
<evidence type="ECO:0000256" key="2">
    <source>
        <dbReference type="ARBA" id="ARBA00006178"/>
    </source>
</evidence>
<dbReference type="Gene3D" id="1.20.120.1110">
    <property type="entry name" value="TAFH/NHR1 domain"/>
    <property type="match status" value="1"/>
</dbReference>
<dbReference type="InterPro" id="IPR007900">
    <property type="entry name" value="TAF4_C"/>
</dbReference>
<dbReference type="EMBL" id="JBJQND010000012">
    <property type="protein sequence ID" value="KAL3859934.1"/>
    <property type="molecule type" value="Genomic_DNA"/>
</dbReference>
<dbReference type="CDD" id="cd08045">
    <property type="entry name" value="HFD_TAF4"/>
    <property type="match status" value="1"/>
</dbReference>
<evidence type="ECO:0000256" key="4">
    <source>
        <dbReference type="ARBA" id="ARBA00023163"/>
    </source>
</evidence>
<comment type="similarity">
    <text evidence="2">Belongs to the TAF4 family.</text>
</comment>
<reference evidence="8 9" key="1">
    <citation type="submission" date="2024-11" db="EMBL/GenBank/DDBJ databases">
        <title>Chromosome-level genome assembly of the freshwater bivalve Anodonta woodiana.</title>
        <authorList>
            <person name="Chen X."/>
        </authorList>
    </citation>
    <scope>NUCLEOTIDE SEQUENCE [LARGE SCALE GENOMIC DNA]</scope>
    <source>
        <strain evidence="8">MN2024</strain>
        <tissue evidence="8">Gills</tissue>
    </source>
</reference>
<feature type="compositionally biased region" description="Basic and acidic residues" evidence="6">
    <location>
        <begin position="849"/>
        <end position="863"/>
    </location>
</feature>
<dbReference type="InterPro" id="IPR003894">
    <property type="entry name" value="TAFH_NHR1"/>
</dbReference>
<keyword evidence="4" id="KW-0804">Transcription</keyword>
<name>A0ABD3VEC2_SINWO</name>
<dbReference type="Pfam" id="PF07531">
    <property type="entry name" value="TAFH"/>
    <property type="match status" value="1"/>
</dbReference>
<dbReference type="AlphaFoldDB" id="A0ABD3VEC2"/>
<proteinExistence type="inferred from homology"/>
<evidence type="ECO:0000256" key="5">
    <source>
        <dbReference type="ARBA" id="ARBA00023242"/>
    </source>
</evidence>
<evidence type="ECO:0000256" key="1">
    <source>
        <dbReference type="ARBA" id="ARBA00004123"/>
    </source>
</evidence>
<gene>
    <name evidence="8" type="ORF">ACJMK2_010113</name>
</gene>
<dbReference type="GO" id="GO:0005667">
    <property type="term" value="C:transcription regulator complex"/>
    <property type="evidence" value="ECO:0007669"/>
    <property type="project" value="UniProtKB-ARBA"/>
</dbReference>